<comment type="caution">
    <text evidence="1">The sequence shown here is derived from an EMBL/GenBank/DDBJ whole genome shotgun (WGS) entry which is preliminary data.</text>
</comment>
<dbReference type="OrthoDB" id="193997at2"/>
<dbReference type="Gene3D" id="3.40.50.300">
    <property type="entry name" value="P-loop containing nucleotide triphosphate hydrolases"/>
    <property type="match status" value="1"/>
</dbReference>
<dbReference type="SUPFAM" id="SSF52540">
    <property type="entry name" value="P-loop containing nucleoside triphosphate hydrolases"/>
    <property type="match status" value="1"/>
</dbReference>
<keyword evidence="2" id="KW-1185">Reference proteome</keyword>
<name>A0A561BZ86_9ACTN</name>
<evidence type="ECO:0000313" key="2">
    <source>
        <dbReference type="Proteomes" id="UP000318380"/>
    </source>
</evidence>
<dbReference type="EMBL" id="VIVK01000001">
    <property type="protein sequence ID" value="TWD84204.1"/>
    <property type="molecule type" value="Genomic_DNA"/>
</dbReference>
<gene>
    <name evidence="1" type="ORF">FB561_5379</name>
</gene>
<evidence type="ECO:0000313" key="1">
    <source>
        <dbReference type="EMBL" id="TWD84204.1"/>
    </source>
</evidence>
<dbReference type="AlphaFoldDB" id="A0A561BZ86"/>
<accession>A0A561BZ86</accession>
<reference evidence="1 2" key="1">
    <citation type="submission" date="2019-06" db="EMBL/GenBank/DDBJ databases">
        <title>Sequencing the genomes of 1000 actinobacteria strains.</title>
        <authorList>
            <person name="Klenk H.-P."/>
        </authorList>
    </citation>
    <scope>NUCLEOTIDE SEQUENCE [LARGE SCALE GENOMIC DNA]</scope>
    <source>
        <strain evidence="1 2">DSM 24683</strain>
    </source>
</reference>
<dbReference type="InterPro" id="IPR027417">
    <property type="entry name" value="P-loop_NTPase"/>
</dbReference>
<protein>
    <submittedName>
        <fullName evidence="1">AAA domain-containing protein</fullName>
    </submittedName>
</protein>
<sequence length="207" mass="23402">MRLLLIIGPPAVGKMTVGREIAARSEFRLFHNHHTIEPLVEVFGHGTAPFNVLNIEFRRRVIEEAARNQLDLIFTFVWDLRDPADTAYVEELVAPYEEAGGEVWVLELVADLDTRLLRNRGETRLAAKPTKRNVEWSDGNLRQAEQYQMTTDPSGATPTPADGFLTRKRHLRLDTRDLPAAEVAQIALDWLDQQADEPGGRRPVETA</sequence>
<dbReference type="Proteomes" id="UP000318380">
    <property type="component" value="Unassembled WGS sequence"/>
</dbReference>
<organism evidence="1 2">
    <name type="scientific">Kribbella amoyensis</name>
    <dbReference type="NCBI Taxonomy" id="996641"/>
    <lineage>
        <taxon>Bacteria</taxon>
        <taxon>Bacillati</taxon>
        <taxon>Actinomycetota</taxon>
        <taxon>Actinomycetes</taxon>
        <taxon>Propionibacteriales</taxon>
        <taxon>Kribbellaceae</taxon>
        <taxon>Kribbella</taxon>
    </lineage>
</organism>
<proteinExistence type="predicted"/>